<proteinExistence type="predicted"/>
<keyword evidence="2" id="KW-1185">Reference proteome</keyword>
<dbReference type="EC" id="2.3.1.28" evidence="1"/>
<organism evidence="1 2">
    <name type="scientific">Pseudoalteromonas haloplanktis</name>
    <name type="common">Alteromonas haloplanktis</name>
    <dbReference type="NCBI Taxonomy" id="228"/>
    <lineage>
        <taxon>Bacteria</taxon>
        <taxon>Pseudomonadati</taxon>
        <taxon>Pseudomonadota</taxon>
        <taxon>Gammaproteobacteria</taxon>
        <taxon>Alteromonadales</taxon>
        <taxon>Pseudoalteromonadaceae</taxon>
        <taxon>Pseudoalteromonas</taxon>
    </lineage>
</organism>
<dbReference type="SMART" id="SM01059">
    <property type="entry name" value="CAT"/>
    <property type="match status" value="1"/>
</dbReference>
<dbReference type="Proteomes" id="UP001152447">
    <property type="component" value="Unassembled WGS sequence"/>
</dbReference>
<name>A0A9W4QWI9_PSEHA</name>
<evidence type="ECO:0000313" key="1">
    <source>
        <dbReference type="EMBL" id="CAH9056278.1"/>
    </source>
</evidence>
<sequence length="220" mass="25306">MSSTDFSITPLDFEQWPRKQHFELFQQFTQPYFNVCVQLNAKKLYIACKQANIAFFHGYIYCLLKVCHKYEPMMLRIINQKPCYLSATRASVVELADDESFRFSYFKLYESLNEFAREAKAISNATKLNPLFSDAFAATEGQADLIHVSVLPWLNFSSFSHAFTHGQSNGIPKFVFGQYNTETGKMPLAIDVHHALLDGLHVAKFIKQLQYTFNNLSNNN</sequence>
<reference evidence="1" key="1">
    <citation type="submission" date="2022-07" db="EMBL/GenBank/DDBJ databases">
        <authorList>
            <person name="Criscuolo A."/>
        </authorList>
    </citation>
    <scope>NUCLEOTIDE SEQUENCE</scope>
    <source>
        <strain evidence="1">CIP103197</strain>
    </source>
</reference>
<dbReference type="GO" id="GO:0008811">
    <property type="term" value="F:chloramphenicol O-acetyltransferase activity"/>
    <property type="evidence" value="ECO:0007669"/>
    <property type="project" value="UniProtKB-EC"/>
</dbReference>
<dbReference type="PANTHER" id="PTHR38474:SF1">
    <property type="entry name" value="SLR0299 PROTEIN"/>
    <property type="match status" value="1"/>
</dbReference>
<keyword evidence="1" id="KW-0808">Transferase</keyword>
<dbReference type="PANTHER" id="PTHR38474">
    <property type="entry name" value="SLR0299 PROTEIN"/>
    <property type="match status" value="1"/>
</dbReference>
<comment type="caution">
    <text evidence="1">The sequence shown here is derived from an EMBL/GenBank/DDBJ whole genome shotgun (WGS) entry which is preliminary data.</text>
</comment>
<keyword evidence="1" id="KW-0012">Acyltransferase</keyword>
<dbReference type="RefSeq" id="WP_076922522.1">
    <property type="nucleotide sequence ID" value="NZ_CAMAPB010000016.1"/>
</dbReference>
<dbReference type="Pfam" id="PF00302">
    <property type="entry name" value="CAT"/>
    <property type="match status" value="1"/>
</dbReference>
<dbReference type="InterPro" id="IPR023213">
    <property type="entry name" value="CAT-like_dom_sf"/>
</dbReference>
<accession>A0A9W4QWI9</accession>
<evidence type="ECO:0000313" key="2">
    <source>
        <dbReference type="Proteomes" id="UP001152447"/>
    </source>
</evidence>
<dbReference type="InterPro" id="IPR001707">
    <property type="entry name" value="Cmp_AcTrfase"/>
</dbReference>
<dbReference type="Gene3D" id="3.30.559.10">
    <property type="entry name" value="Chloramphenicol acetyltransferase-like domain"/>
    <property type="match status" value="1"/>
</dbReference>
<dbReference type="SUPFAM" id="SSF52777">
    <property type="entry name" value="CoA-dependent acyltransferases"/>
    <property type="match status" value="1"/>
</dbReference>
<dbReference type="EMBL" id="CAMAPB010000016">
    <property type="protein sequence ID" value="CAH9056278.1"/>
    <property type="molecule type" value="Genomic_DNA"/>
</dbReference>
<gene>
    <name evidence="1" type="ORF">PSEHALCIP103_01422</name>
</gene>
<protein>
    <submittedName>
        <fullName evidence="1">Chloramphenicol acetyltransferase</fullName>
        <ecNumber evidence="1">2.3.1.28</ecNumber>
    </submittedName>
</protein>
<dbReference type="AlphaFoldDB" id="A0A9W4QWI9"/>